<evidence type="ECO:0000313" key="4">
    <source>
        <dbReference type="Proteomes" id="UP000294360"/>
    </source>
</evidence>
<dbReference type="InterPro" id="IPR010915">
    <property type="entry name" value="PHB_depoly_PhaZ"/>
</dbReference>
<dbReference type="RefSeq" id="WP_134490564.1">
    <property type="nucleotide sequence ID" value="NZ_LR536450.1"/>
</dbReference>
<dbReference type="Proteomes" id="UP000294360">
    <property type="component" value="Chromosome"/>
</dbReference>
<accession>A0A4U8Z3J9</accession>
<proteinExistence type="predicted"/>
<dbReference type="SUPFAM" id="SSF53474">
    <property type="entry name" value="alpha/beta-Hydrolases"/>
    <property type="match status" value="1"/>
</dbReference>
<evidence type="ECO:0000259" key="2">
    <source>
        <dbReference type="Pfam" id="PF06850"/>
    </source>
</evidence>
<feature type="region of interest" description="Disordered" evidence="1">
    <location>
        <begin position="356"/>
        <end position="377"/>
    </location>
</feature>
<dbReference type="AlphaFoldDB" id="A0A4U8Z3J9"/>
<dbReference type="EMBL" id="LR536450">
    <property type="protein sequence ID" value="VFU09996.1"/>
    <property type="molecule type" value="Genomic_DNA"/>
</dbReference>
<reference evidence="3 4" key="1">
    <citation type="submission" date="2019-03" db="EMBL/GenBank/DDBJ databases">
        <authorList>
            <person name="Kox A.R. M."/>
        </authorList>
    </citation>
    <scope>NUCLEOTIDE SEQUENCE [LARGE SCALE GENOMIC DNA]</scope>
    <source>
        <strain evidence="3">MTUNDRAET4 annotated genome</strain>
    </source>
</reference>
<organism evidence="3 4">
    <name type="scientific">Methylocella tundrae</name>
    <dbReference type="NCBI Taxonomy" id="227605"/>
    <lineage>
        <taxon>Bacteria</taxon>
        <taxon>Pseudomonadati</taxon>
        <taxon>Pseudomonadota</taxon>
        <taxon>Alphaproteobacteria</taxon>
        <taxon>Hyphomicrobiales</taxon>
        <taxon>Beijerinckiaceae</taxon>
        <taxon>Methylocella</taxon>
    </lineage>
</organism>
<dbReference type="InterPro" id="IPR009656">
    <property type="entry name" value="PHB_depo_C"/>
</dbReference>
<evidence type="ECO:0000256" key="1">
    <source>
        <dbReference type="SAM" id="MobiDB-lite"/>
    </source>
</evidence>
<dbReference type="NCBIfam" id="TIGR01849">
    <property type="entry name" value="PHB_depoly_PhaZ"/>
    <property type="match status" value="1"/>
</dbReference>
<dbReference type="OrthoDB" id="8437087at2"/>
<name>A0A4U8Z3J9_METTU</name>
<gene>
    <name evidence="3" type="ORF">MTUNDRAET4_3109</name>
</gene>
<sequence length="377" mass="42099">MTAHRQQDEDLRERAFGLLLPDTSDRIQPLSMRVVVDRPFGRLVRFERDDSRPRPRVLVVAPISGHRAALLYDMILALAQDHDLYLAQWADASQVALSEGRFGLDENIGYLVDFLHFLGDDLHLIGLCQSALPAVAATAICALRGSGAPRSMTLFGGKIDPRINPTRSDLLARRQSIAWLRQSSIIEVPSPDPGQGRLVYPASLQIATLLAYLTRHILTGGELFRKFMNDDGEYPSERPFPNLFFSVTDLPAEFFLETIVRVFQRFDLALGRLAWQGETIRLDAIARTALFTVEAEEDDISGAGQTHVAQDLCVNIPKSLRQRYVQPGVGHFGLLHGAVWRSAVLPRLRRFIREQDRGRAPGVPRPPDRSNPSSIIA</sequence>
<evidence type="ECO:0000313" key="3">
    <source>
        <dbReference type="EMBL" id="VFU09996.1"/>
    </source>
</evidence>
<dbReference type="PIRSF" id="PIRSF020818">
    <property type="entry name" value="PHB_depoly_PhaZ"/>
    <property type="match status" value="1"/>
</dbReference>
<dbReference type="KEGG" id="mtun:MTUNDRAET4_3109"/>
<protein>
    <submittedName>
        <fullName evidence="3">Poly(3-hydroxybutyrate) depolymerase</fullName>
    </submittedName>
</protein>
<dbReference type="PANTHER" id="PTHR36837">
    <property type="entry name" value="POLY(3-HYDROXYALKANOATE) POLYMERASE SUBUNIT PHAC"/>
    <property type="match status" value="1"/>
</dbReference>
<feature type="domain" description="PHB de-polymerase C-terminal" evidence="2">
    <location>
        <begin position="156"/>
        <end position="355"/>
    </location>
</feature>
<dbReference type="InterPro" id="IPR029058">
    <property type="entry name" value="AB_hydrolase_fold"/>
</dbReference>
<dbReference type="Pfam" id="PF06850">
    <property type="entry name" value="PHB_depo_C"/>
    <property type="match status" value="1"/>
</dbReference>
<dbReference type="InterPro" id="IPR051321">
    <property type="entry name" value="PHA/PHB_synthase"/>
</dbReference>
<dbReference type="PANTHER" id="PTHR36837:SF4">
    <property type="entry name" value="BLR0908 PROTEIN"/>
    <property type="match status" value="1"/>
</dbReference>